<reference evidence="2" key="1">
    <citation type="submission" date="2021-05" db="EMBL/GenBank/DDBJ databases">
        <authorList>
            <person name="Pietrasiak N."/>
            <person name="Ward R."/>
            <person name="Stajich J.E."/>
            <person name="Kurbessoian T."/>
        </authorList>
    </citation>
    <scope>NUCLEOTIDE SEQUENCE</scope>
    <source>
        <strain evidence="2">GSE-TBD4-15B</strain>
    </source>
</reference>
<keyword evidence="1" id="KW-0732">Signal</keyword>
<name>A0A951PGW6_9CYAN</name>
<comment type="caution">
    <text evidence="2">The sequence shown here is derived from an EMBL/GenBank/DDBJ whole genome shotgun (WGS) entry which is preliminary data.</text>
</comment>
<dbReference type="AlphaFoldDB" id="A0A951PGW6"/>
<evidence type="ECO:0000313" key="2">
    <source>
        <dbReference type="EMBL" id="MBW4468753.1"/>
    </source>
</evidence>
<evidence type="ECO:0000313" key="3">
    <source>
        <dbReference type="Proteomes" id="UP000707356"/>
    </source>
</evidence>
<sequence>MVACRYRALGILLGISLPVWCSGVAHPASATVSTCQSTTPNFLVMAGGGAPSYNEIALEKNVLYFQRTLKTLGFDPAAASTYFANGTDGQATVRYLNGTKEQFKPPEIPHLAGASTRDNFYSWMQQASGSVFFYFTGHGYRNPADSNNNAMILWGEDPLSVQEFTTALDQLPATTPVVTMMSQCYSGSFANLIYEGGDPKNPVTLRTRCGFFATVKTRTSVGCTAEVNEADYRDYSSSFFAGLSGRDRTGKAVASADYDQDGRVSYAEAHAFAKVDEQSTDLPVSTLEVWLQEQAGETQQQLLNQPMEALLSTARPEQKYVVETLTQQLDLDAGQSFRDNMTALSAPPSQNDQAYLVRLGMELVNIGMEQQLRAQGDSDKIAVIERLVNCESGAWK</sequence>
<dbReference type="EMBL" id="JAHHHV010000092">
    <property type="protein sequence ID" value="MBW4468753.1"/>
    <property type="molecule type" value="Genomic_DNA"/>
</dbReference>
<feature type="signal peptide" evidence="1">
    <location>
        <begin position="1"/>
        <end position="21"/>
    </location>
</feature>
<evidence type="ECO:0000256" key="1">
    <source>
        <dbReference type="SAM" id="SignalP"/>
    </source>
</evidence>
<dbReference type="Gene3D" id="3.40.50.1460">
    <property type="match status" value="1"/>
</dbReference>
<protein>
    <submittedName>
        <fullName evidence="2">Caspase family protein</fullName>
    </submittedName>
</protein>
<reference evidence="2" key="2">
    <citation type="journal article" date="2022" name="Microbiol. Resour. Announc.">
        <title>Metagenome Sequencing to Explore Phylogenomics of Terrestrial Cyanobacteria.</title>
        <authorList>
            <person name="Ward R.D."/>
            <person name="Stajich J.E."/>
            <person name="Johansen J.R."/>
            <person name="Huntemann M."/>
            <person name="Clum A."/>
            <person name="Foster B."/>
            <person name="Foster B."/>
            <person name="Roux S."/>
            <person name="Palaniappan K."/>
            <person name="Varghese N."/>
            <person name="Mukherjee S."/>
            <person name="Reddy T.B.K."/>
            <person name="Daum C."/>
            <person name="Copeland A."/>
            <person name="Chen I.A."/>
            <person name="Ivanova N.N."/>
            <person name="Kyrpides N.C."/>
            <person name="Shapiro N."/>
            <person name="Eloe-Fadrosh E.A."/>
            <person name="Pietrasiak N."/>
        </authorList>
    </citation>
    <scope>NUCLEOTIDE SEQUENCE</scope>
    <source>
        <strain evidence="2">GSE-TBD4-15B</strain>
    </source>
</reference>
<dbReference type="Proteomes" id="UP000707356">
    <property type="component" value="Unassembled WGS sequence"/>
</dbReference>
<gene>
    <name evidence="2" type="ORF">KME07_25280</name>
</gene>
<accession>A0A951PGW6</accession>
<proteinExistence type="predicted"/>
<feature type="chain" id="PRO_5038015891" evidence="1">
    <location>
        <begin position="22"/>
        <end position="396"/>
    </location>
</feature>
<organism evidence="2 3">
    <name type="scientific">Pegethrix bostrychoides GSE-TBD4-15B</name>
    <dbReference type="NCBI Taxonomy" id="2839662"/>
    <lineage>
        <taxon>Bacteria</taxon>
        <taxon>Bacillati</taxon>
        <taxon>Cyanobacteriota</taxon>
        <taxon>Cyanophyceae</taxon>
        <taxon>Oculatellales</taxon>
        <taxon>Oculatellaceae</taxon>
        <taxon>Pegethrix</taxon>
    </lineage>
</organism>